<protein>
    <submittedName>
        <fullName evidence="1">Uncharacterized protein</fullName>
    </submittedName>
</protein>
<evidence type="ECO:0000313" key="1">
    <source>
        <dbReference type="EMBL" id="JAD42034.1"/>
    </source>
</evidence>
<name>A0A0A8ZRL4_ARUDO</name>
<proteinExistence type="predicted"/>
<sequence length="49" mass="5609">MWQQGDVAIINYLVPYCFRVVAVLQKVLDCFFFTIAQGACLIVWPVLLC</sequence>
<accession>A0A0A8ZRL4</accession>
<dbReference type="EMBL" id="GBRH01255861">
    <property type="protein sequence ID" value="JAD42034.1"/>
    <property type="molecule type" value="Transcribed_RNA"/>
</dbReference>
<reference evidence="1" key="1">
    <citation type="submission" date="2014-09" db="EMBL/GenBank/DDBJ databases">
        <authorList>
            <person name="Magalhaes I.L.F."/>
            <person name="Oliveira U."/>
            <person name="Santos F.R."/>
            <person name="Vidigal T.H.D.A."/>
            <person name="Brescovit A.D."/>
            <person name="Santos A.J."/>
        </authorList>
    </citation>
    <scope>NUCLEOTIDE SEQUENCE</scope>
    <source>
        <tissue evidence="1">Shoot tissue taken approximately 20 cm above the soil surface</tissue>
    </source>
</reference>
<reference evidence="1" key="2">
    <citation type="journal article" date="2015" name="Data Brief">
        <title>Shoot transcriptome of the giant reed, Arundo donax.</title>
        <authorList>
            <person name="Barrero R.A."/>
            <person name="Guerrero F.D."/>
            <person name="Moolhuijzen P."/>
            <person name="Goolsby J.A."/>
            <person name="Tidwell J."/>
            <person name="Bellgard S.E."/>
            <person name="Bellgard M.I."/>
        </authorList>
    </citation>
    <scope>NUCLEOTIDE SEQUENCE</scope>
    <source>
        <tissue evidence="1">Shoot tissue taken approximately 20 cm above the soil surface</tissue>
    </source>
</reference>
<dbReference type="AlphaFoldDB" id="A0A0A8ZRL4"/>
<organism evidence="1">
    <name type="scientific">Arundo donax</name>
    <name type="common">Giant reed</name>
    <name type="synonym">Donax arundinaceus</name>
    <dbReference type="NCBI Taxonomy" id="35708"/>
    <lineage>
        <taxon>Eukaryota</taxon>
        <taxon>Viridiplantae</taxon>
        <taxon>Streptophyta</taxon>
        <taxon>Embryophyta</taxon>
        <taxon>Tracheophyta</taxon>
        <taxon>Spermatophyta</taxon>
        <taxon>Magnoliopsida</taxon>
        <taxon>Liliopsida</taxon>
        <taxon>Poales</taxon>
        <taxon>Poaceae</taxon>
        <taxon>PACMAD clade</taxon>
        <taxon>Arundinoideae</taxon>
        <taxon>Arundineae</taxon>
        <taxon>Arundo</taxon>
    </lineage>
</organism>